<accession>A0A6I1MKZ6</accession>
<dbReference type="NCBIfam" id="TIGR00753">
    <property type="entry name" value="undec_PP_bacA"/>
    <property type="match status" value="1"/>
</dbReference>
<keyword evidence="8 17" id="KW-0133">Cell shape</keyword>
<dbReference type="InterPro" id="IPR003824">
    <property type="entry name" value="UppP"/>
</dbReference>
<comment type="miscellaneous">
    <text evidence="17">Bacitracin is thought to be involved in the inhibition of peptidoglycan synthesis by sequestering undecaprenyl diphosphate, thereby reducing the pool of lipid carrier available.</text>
</comment>
<dbReference type="PANTHER" id="PTHR30622:SF3">
    <property type="entry name" value="UNDECAPRENYL-DIPHOSPHATASE"/>
    <property type="match status" value="1"/>
</dbReference>
<evidence type="ECO:0000256" key="7">
    <source>
        <dbReference type="ARBA" id="ARBA00022801"/>
    </source>
</evidence>
<evidence type="ECO:0000256" key="13">
    <source>
        <dbReference type="ARBA" id="ARBA00023316"/>
    </source>
</evidence>
<dbReference type="GO" id="GO:0008360">
    <property type="term" value="P:regulation of cell shape"/>
    <property type="evidence" value="ECO:0007669"/>
    <property type="project" value="UniProtKB-KW"/>
</dbReference>
<feature type="transmembrane region" description="Helical" evidence="17">
    <location>
        <begin position="200"/>
        <end position="223"/>
    </location>
</feature>
<keyword evidence="12 17" id="KW-0046">Antibiotic resistance</keyword>
<protein>
    <recommendedName>
        <fullName evidence="4 17">Undecaprenyl-diphosphatase</fullName>
        <ecNumber evidence="3 17">3.6.1.27</ecNumber>
    </recommendedName>
    <alternativeName>
        <fullName evidence="15 17">Bacitracin resistance protein</fullName>
    </alternativeName>
    <alternativeName>
        <fullName evidence="14 17">Undecaprenyl pyrophosphate phosphatase</fullName>
    </alternativeName>
</protein>
<keyword evidence="6 17" id="KW-0812">Transmembrane</keyword>
<dbReference type="PANTHER" id="PTHR30622">
    <property type="entry name" value="UNDECAPRENYL-DIPHOSPHATASE"/>
    <property type="match status" value="1"/>
</dbReference>
<dbReference type="GO" id="GO:0009252">
    <property type="term" value="P:peptidoglycan biosynthetic process"/>
    <property type="evidence" value="ECO:0007669"/>
    <property type="project" value="UniProtKB-KW"/>
</dbReference>
<dbReference type="GO" id="GO:0046677">
    <property type="term" value="P:response to antibiotic"/>
    <property type="evidence" value="ECO:0007669"/>
    <property type="project" value="UniProtKB-UniRule"/>
</dbReference>
<reference evidence="18 19" key="1">
    <citation type="submission" date="2019-10" db="EMBL/GenBank/DDBJ databases">
        <title>The Genome Sequence of Clostridium tarantellae Isolated from Fish Brain.</title>
        <authorList>
            <person name="Bano L."/>
            <person name="Kiel M."/>
            <person name="Sales G."/>
            <person name="Doxey A.C."/>
            <person name="Mansfield M.J."/>
            <person name="Schiavone M."/>
            <person name="Rossetto O."/>
            <person name="Pirazzini M."/>
            <person name="Dobrindt U."/>
            <person name="Montecucco C."/>
        </authorList>
    </citation>
    <scope>NUCLEOTIDE SEQUENCE [LARGE SCALE GENOMIC DNA]</scope>
    <source>
        <strain evidence="18 19">DSM 3997</strain>
    </source>
</reference>
<dbReference type="HAMAP" id="MF_01006">
    <property type="entry name" value="Undec_diphosphatase"/>
    <property type="match status" value="1"/>
</dbReference>
<dbReference type="Proteomes" id="UP000430345">
    <property type="component" value="Unassembled WGS sequence"/>
</dbReference>
<keyword evidence="7 17" id="KW-0378">Hydrolase</keyword>
<dbReference type="GO" id="GO:0005886">
    <property type="term" value="C:plasma membrane"/>
    <property type="evidence" value="ECO:0007669"/>
    <property type="project" value="UniProtKB-SubCell"/>
</dbReference>
<evidence type="ECO:0000256" key="10">
    <source>
        <dbReference type="ARBA" id="ARBA00022989"/>
    </source>
</evidence>
<dbReference type="OrthoDB" id="9808289at2"/>
<evidence type="ECO:0000256" key="14">
    <source>
        <dbReference type="ARBA" id="ARBA00032707"/>
    </source>
</evidence>
<sequence>MGLDFIFIFKAIIIAIVEGLTEFVPVSSTGHMILVGDLIHFGTSSGFAKEFKDMFEVVIQLGAILAVVVLYWKKISTSVIDFFAYIFSSKQDKKKYETGFRFGINVIIGTIPAMVLGLLFHSEIKKYLFSTKTVAIGFIVGGILLIIVENMFRKKIKSKHAKITKDIDKMNYGQSLMVGVFQCISMWPGMSRSASTIMGGWISGLSTTVAAEFSFFLAIPAMVGASALDLYKFEGYSQMTATYWISLALGFIVAFVVSLLVIEKFINYLKKKPMRIFAVYRVVAGIVLAILIFTKVIQ</sequence>
<evidence type="ECO:0000256" key="11">
    <source>
        <dbReference type="ARBA" id="ARBA00023136"/>
    </source>
</evidence>
<feature type="transmembrane region" description="Helical" evidence="17">
    <location>
        <begin position="102"/>
        <end position="121"/>
    </location>
</feature>
<gene>
    <name evidence="17" type="primary">uppP</name>
    <name evidence="18" type="ORF">GBZ86_09905</name>
</gene>
<dbReference type="Pfam" id="PF02673">
    <property type="entry name" value="BacA"/>
    <property type="match status" value="1"/>
</dbReference>
<comment type="similarity">
    <text evidence="2 17">Belongs to the UppP family.</text>
</comment>
<proteinExistence type="inferred from homology"/>
<name>A0A6I1MKZ6_9CLOT</name>
<comment type="subcellular location">
    <subcellularLocation>
        <location evidence="1 17">Cell membrane</location>
        <topology evidence="1 17">Multi-pass membrane protein</topology>
    </subcellularLocation>
</comment>
<keyword evidence="19" id="KW-1185">Reference proteome</keyword>
<feature type="transmembrane region" description="Helical" evidence="17">
    <location>
        <begin position="243"/>
        <end position="266"/>
    </location>
</feature>
<dbReference type="EC" id="3.6.1.27" evidence="3 17"/>
<comment type="function">
    <text evidence="17">Catalyzes the dephosphorylation of undecaprenyl diphosphate (UPP). Confers resistance to bacitracin.</text>
</comment>
<feature type="transmembrane region" description="Helical" evidence="17">
    <location>
        <begin position="54"/>
        <end position="72"/>
    </location>
</feature>
<organism evidence="18 19">
    <name type="scientific">Clostridium tarantellae</name>
    <dbReference type="NCBI Taxonomy" id="39493"/>
    <lineage>
        <taxon>Bacteria</taxon>
        <taxon>Bacillati</taxon>
        <taxon>Bacillota</taxon>
        <taxon>Clostridia</taxon>
        <taxon>Eubacteriales</taxon>
        <taxon>Clostridiaceae</taxon>
        <taxon>Clostridium</taxon>
    </lineage>
</organism>
<evidence type="ECO:0000256" key="16">
    <source>
        <dbReference type="ARBA" id="ARBA00047594"/>
    </source>
</evidence>
<comment type="caution">
    <text evidence="18">The sequence shown here is derived from an EMBL/GenBank/DDBJ whole genome shotgun (WGS) entry which is preliminary data.</text>
</comment>
<dbReference type="AlphaFoldDB" id="A0A6I1MKZ6"/>
<keyword evidence="11 17" id="KW-0472">Membrane</keyword>
<keyword evidence="9 17" id="KW-0573">Peptidoglycan synthesis</keyword>
<evidence type="ECO:0000313" key="18">
    <source>
        <dbReference type="EMBL" id="MPQ44075.1"/>
    </source>
</evidence>
<evidence type="ECO:0000256" key="6">
    <source>
        <dbReference type="ARBA" id="ARBA00022692"/>
    </source>
</evidence>
<keyword evidence="5 17" id="KW-1003">Cell membrane</keyword>
<dbReference type="GO" id="GO:0071555">
    <property type="term" value="P:cell wall organization"/>
    <property type="evidence" value="ECO:0007669"/>
    <property type="project" value="UniProtKB-KW"/>
</dbReference>
<feature type="transmembrane region" description="Helical" evidence="17">
    <location>
        <begin position="12"/>
        <end position="34"/>
    </location>
</feature>
<feature type="transmembrane region" description="Helical" evidence="17">
    <location>
        <begin position="133"/>
        <end position="152"/>
    </location>
</feature>
<feature type="transmembrane region" description="Helical" evidence="17">
    <location>
        <begin position="278"/>
        <end position="297"/>
    </location>
</feature>
<dbReference type="NCBIfam" id="NF001390">
    <property type="entry name" value="PRK00281.1-4"/>
    <property type="match status" value="1"/>
</dbReference>
<dbReference type="GO" id="GO:0050380">
    <property type="term" value="F:undecaprenyl-diphosphatase activity"/>
    <property type="evidence" value="ECO:0007669"/>
    <property type="project" value="UniProtKB-UniRule"/>
</dbReference>
<evidence type="ECO:0000256" key="17">
    <source>
        <dbReference type="HAMAP-Rule" id="MF_01006"/>
    </source>
</evidence>
<comment type="catalytic activity">
    <reaction evidence="16 17">
        <text>di-trans,octa-cis-undecaprenyl diphosphate + H2O = di-trans,octa-cis-undecaprenyl phosphate + phosphate + H(+)</text>
        <dbReference type="Rhea" id="RHEA:28094"/>
        <dbReference type="ChEBI" id="CHEBI:15377"/>
        <dbReference type="ChEBI" id="CHEBI:15378"/>
        <dbReference type="ChEBI" id="CHEBI:43474"/>
        <dbReference type="ChEBI" id="CHEBI:58405"/>
        <dbReference type="ChEBI" id="CHEBI:60392"/>
        <dbReference type="EC" id="3.6.1.27"/>
    </reaction>
</comment>
<dbReference type="RefSeq" id="WP_152890238.1">
    <property type="nucleotide sequence ID" value="NZ_WHJC01000145.1"/>
</dbReference>
<evidence type="ECO:0000313" key="19">
    <source>
        <dbReference type="Proteomes" id="UP000430345"/>
    </source>
</evidence>
<evidence type="ECO:0000256" key="1">
    <source>
        <dbReference type="ARBA" id="ARBA00004651"/>
    </source>
</evidence>
<evidence type="ECO:0000256" key="15">
    <source>
        <dbReference type="ARBA" id="ARBA00032932"/>
    </source>
</evidence>
<dbReference type="EMBL" id="WHJC01000145">
    <property type="protein sequence ID" value="MPQ44075.1"/>
    <property type="molecule type" value="Genomic_DNA"/>
</dbReference>
<evidence type="ECO:0000256" key="3">
    <source>
        <dbReference type="ARBA" id="ARBA00012374"/>
    </source>
</evidence>
<evidence type="ECO:0000256" key="5">
    <source>
        <dbReference type="ARBA" id="ARBA00022475"/>
    </source>
</evidence>
<evidence type="ECO:0000256" key="8">
    <source>
        <dbReference type="ARBA" id="ARBA00022960"/>
    </source>
</evidence>
<keyword evidence="13 17" id="KW-0961">Cell wall biogenesis/degradation</keyword>
<evidence type="ECO:0000256" key="9">
    <source>
        <dbReference type="ARBA" id="ARBA00022984"/>
    </source>
</evidence>
<keyword evidence="10 17" id="KW-1133">Transmembrane helix</keyword>
<evidence type="ECO:0000256" key="12">
    <source>
        <dbReference type="ARBA" id="ARBA00023251"/>
    </source>
</evidence>
<evidence type="ECO:0000256" key="2">
    <source>
        <dbReference type="ARBA" id="ARBA00010621"/>
    </source>
</evidence>
<dbReference type="NCBIfam" id="NF001389">
    <property type="entry name" value="PRK00281.1-2"/>
    <property type="match status" value="1"/>
</dbReference>
<evidence type="ECO:0000256" key="4">
    <source>
        <dbReference type="ARBA" id="ARBA00021581"/>
    </source>
</evidence>